<name>A0ABR8ZZ59_9GAMM</name>
<keyword evidence="3" id="KW-1185">Reference proteome</keyword>
<feature type="chain" id="PRO_5047485197" evidence="1">
    <location>
        <begin position="23"/>
        <end position="605"/>
    </location>
</feature>
<dbReference type="EMBL" id="JACYNN010000030">
    <property type="protein sequence ID" value="MBD8109010.1"/>
    <property type="molecule type" value="Genomic_DNA"/>
</dbReference>
<protein>
    <submittedName>
        <fullName evidence="2">Type-F conjugative transfer system mating-pair stabilization protein TraN</fullName>
    </submittedName>
</protein>
<gene>
    <name evidence="2" type="primary">traN</name>
    <name evidence="2" type="ORF">IFT93_21820</name>
</gene>
<evidence type="ECO:0000313" key="2">
    <source>
        <dbReference type="EMBL" id="MBD8109010.1"/>
    </source>
</evidence>
<dbReference type="Pfam" id="PF06986">
    <property type="entry name" value="F_T4SS_TraN"/>
    <property type="match status" value="1"/>
</dbReference>
<feature type="signal peptide" evidence="1">
    <location>
        <begin position="1"/>
        <end position="22"/>
    </location>
</feature>
<evidence type="ECO:0000256" key="1">
    <source>
        <dbReference type="SAM" id="SignalP"/>
    </source>
</evidence>
<dbReference type="NCBIfam" id="TIGR02750">
    <property type="entry name" value="TraN_Ftype"/>
    <property type="match status" value="1"/>
</dbReference>
<proteinExistence type="predicted"/>
<accession>A0ABR8ZZ59</accession>
<evidence type="ECO:0000313" key="3">
    <source>
        <dbReference type="Proteomes" id="UP000661012"/>
    </source>
</evidence>
<dbReference type="Proteomes" id="UP000661012">
    <property type="component" value="Unassembled WGS sequence"/>
</dbReference>
<dbReference type="RefSeq" id="WP_191928370.1">
    <property type="nucleotide sequence ID" value="NZ_JACYMQ010000021.1"/>
</dbReference>
<reference evidence="2 3" key="1">
    <citation type="journal article" date="2020" name="FEMS Microbiol. Ecol.">
        <title>Temporal dynamics of bacterial communities during seed development and maturation.</title>
        <authorList>
            <person name="Chesneau G."/>
            <person name="Torres-Cortes G."/>
            <person name="Briand M."/>
            <person name="Darrasse A."/>
            <person name="Preveaux A."/>
            <person name="Marais C."/>
            <person name="Jacques M.A."/>
            <person name="Shade A."/>
            <person name="Barret M."/>
        </authorList>
    </citation>
    <scope>NUCLEOTIDE SEQUENCE [LARGE SCALE GENOMIC DNA]</scope>
    <source>
        <strain evidence="2 3">CFBP13732</strain>
    </source>
</reference>
<keyword evidence="1" id="KW-0732">Signal</keyword>
<dbReference type="InterPro" id="IPR014121">
    <property type="entry name" value="TraN_Ftype"/>
</dbReference>
<sequence>MKSLWLVIALMAGFIVNFPVMANDDFNSGMNYAKGQKGKDLDTFKSFKPADNLPDYSSSPDATKYYGGVQSSGTDLTSPGSNTLNNTEWGKAVTDSISKQPKDMVTADSPFLDNGRNAENNAETVFDPKLCESKEFEKSVFTNYVCDRDLQVQQYCTQTATITGDWTTDWENKYYEISPAYSRNGKQIVFSFTMPASGVIQSANLKVDSSQYLMKSQVNFMNTTFFINQNEDTPLNAAGMNITKDQIISGTSCSGSGKCTGSVDDILYQAFLSGKAKLTLKMTLRVETRKWNPRVEWSENCPFDKAEGSLTGTECTEPGGDKTVTVEGKPYTVHQDCWAYRDSYLTQSESEGTCGAYIHNAACNVVNQQCVDQGDGACLHANITYSCETKMKGEGQVCGDELFCTDGSCVLDNNGKNDMFAKAASELAAVAAAGKDVAELNSNDVKIFTGKGVSCKKFAAGFSNCCKDSGWGQDVGLASCSSDEKALGKAKEKRLTVYVGEYCSKKVLGICLEKKRGYCEFDSKLAQIVQQQGRSWQLGIGFGSGKSPDCRGITPEELQKIDFSKVDFSAFYDDLNSGSDIPADNNQMEKMKERMKAMFDQGSSH</sequence>
<organism evidence="2 3">
    <name type="scientific">Erwinia persicina</name>
    <dbReference type="NCBI Taxonomy" id="55211"/>
    <lineage>
        <taxon>Bacteria</taxon>
        <taxon>Pseudomonadati</taxon>
        <taxon>Pseudomonadota</taxon>
        <taxon>Gammaproteobacteria</taxon>
        <taxon>Enterobacterales</taxon>
        <taxon>Erwiniaceae</taxon>
        <taxon>Erwinia</taxon>
    </lineage>
</organism>
<comment type="caution">
    <text evidence="2">The sequence shown here is derived from an EMBL/GenBank/DDBJ whole genome shotgun (WGS) entry which is preliminary data.</text>
</comment>